<evidence type="ECO:0000256" key="1">
    <source>
        <dbReference type="SAM" id="Phobius"/>
    </source>
</evidence>
<feature type="transmembrane region" description="Helical" evidence="1">
    <location>
        <begin position="203"/>
        <end position="226"/>
    </location>
</feature>
<keyword evidence="1" id="KW-0472">Membrane</keyword>
<organism evidence="2 3">
    <name type="scientific">Acanthosepion pharaonis</name>
    <name type="common">Pharaoh cuttlefish</name>
    <name type="synonym">Sepia pharaonis</name>
    <dbReference type="NCBI Taxonomy" id="158019"/>
    <lineage>
        <taxon>Eukaryota</taxon>
        <taxon>Metazoa</taxon>
        <taxon>Spiralia</taxon>
        <taxon>Lophotrochozoa</taxon>
        <taxon>Mollusca</taxon>
        <taxon>Cephalopoda</taxon>
        <taxon>Coleoidea</taxon>
        <taxon>Decapodiformes</taxon>
        <taxon>Sepiida</taxon>
        <taxon>Sepiina</taxon>
        <taxon>Sepiidae</taxon>
        <taxon>Acanthosepion</taxon>
    </lineage>
</organism>
<dbReference type="Proteomes" id="UP000597762">
    <property type="component" value="Unassembled WGS sequence"/>
</dbReference>
<feature type="transmembrane region" description="Helical" evidence="1">
    <location>
        <begin position="130"/>
        <end position="151"/>
    </location>
</feature>
<keyword evidence="3" id="KW-1185">Reference proteome</keyword>
<evidence type="ECO:0000313" key="2">
    <source>
        <dbReference type="EMBL" id="CAE1288628.1"/>
    </source>
</evidence>
<sequence>MDLNPFRKFEIESAFSCLLCAAAPVPPIVPSGVDVVAISKKSEVSLCLSVSLPHFFISLSLSPISFSPSIFLCLCISLLFLSFTLFPISLSHTTNTYSVPNYSLLHFLHSLPFISLSLISFPLSHFFLPLPFFSLSHFFFSLPFLSFPHTFLSFSLPISFSLAPPFPSLSLSHSLPILNYSLSFTLLICLSRSPHFILSHSPYFSLLLSLSFFFSLSLFLFCHTVTQ</sequence>
<dbReference type="EMBL" id="CAHIKZ030002549">
    <property type="protein sequence ID" value="CAE1288628.1"/>
    <property type="molecule type" value="Genomic_DNA"/>
</dbReference>
<keyword evidence="1" id="KW-1133">Transmembrane helix</keyword>
<reference evidence="2" key="1">
    <citation type="submission" date="2021-01" db="EMBL/GenBank/DDBJ databases">
        <authorList>
            <person name="Li R."/>
            <person name="Bekaert M."/>
        </authorList>
    </citation>
    <scope>NUCLEOTIDE SEQUENCE</scope>
    <source>
        <strain evidence="2">Farmed</strain>
    </source>
</reference>
<keyword evidence="1" id="KW-0812">Transmembrane</keyword>
<dbReference type="AlphaFoldDB" id="A0A812D763"/>
<protein>
    <submittedName>
        <fullName evidence="2">Uncharacterized protein</fullName>
    </submittedName>
</protein>
<accession>A0A812D763</accession>
<feature type="transmembrane region" description="Helical" evidence="1">
    <location>
        <begin position="102"/>
        <end position="123"/>
    </location>
</feature>
<gene>
    <name evidence="2" type="ORF">SPHA_47215</name>
</gene>
<feature type="transmembrane region" description="Helical" evidence="1">
    <location>
        <begin position="171"/>
        <end position="191"/>
    </location>
</feature>
<evidence type="ECO:0000313" key="3">
    <source>
        <dbReference type="Proteomes" id="UP000597762"/>
    </source>
</evidence>
<name>A0A812D763_ACAPH</name>
<feature type="transmembrane region" description="Helical" evidence="1">
    <location>
        <begin position="70"/>
        <end position="90"/>
    </location>
</feature>
<comment type="caution">
    <text evidence="2">The sequence shown here is derived from an EMBL/GenBank/DDBJ whole genome shotgun (WGS) entry which is preliminary data.</text>
</comment>
<proteinExistence type="predicted"/>